<dbReference type="Pfam" id="PF13855">
    <property type="entry name" value="LRR_8"/>
    <property type="match status" value="1"/>
</dbReference>
<dbReference type="OrthoDB" id="6343311at2759"/>
<feature type="domain" description="LRRCT" evidence="6">
    <location>
        <begin position="148"/>
        <end position="199"/>
    </location>
</feature>
<evidence type="ECO:0000256" key="4">
    <source>
        <dbReference type="SAM" id="Phobius"/>
    </source>
</evidence>
<evidence type="ECO:0000256" key="5">
    <source>
        <dbReference type="SAM" id="SignalP"/>
    </source>
</evidence>
<dbReference type="AlphaFoldDB" id="A0A6P4XNP4"/>
<gene>
    <name evidence="8 9 10 11 12 13" type="primary">LOC109465443</name>
</gene>
<evidence type="ECO:0000313" key="11">
    <source>
        <dbReference type="RefSeq" id="XP_019618289.1"/>
    </source>
</evidence>
<evidence type="ECO:0000313" key="10">
    <source>
        <dbReference type="RefSeq" id="XP_019618288.1"/>
    </source>
</evidence>
<dbReference type="GeneID" id="109465443"/>
<dbReference type="InterPro" id="IPR032675">
    <property type="entry name" value="LRR_dom_sf"/>
</dbReference>
<dbReference type="RefSeq" id="XP_019618290.1">
    <property type="nucleotide sequence ID" value="XM_019762731.1"/>
</dbReference>
<dbReference type="RefSeq" id="XP_019618287.1">
    <property type="nucleotide sequence ID" value="XM_019762728.1"/>
</dbReference>
<dbReference type="SMART" id="SM00369">
    <property type="entry name" value="LRR_TYP"/>
    <property type="match status" value="2"/>
</dbReference>
<dbReference type="Proteomes" id="UP000515135">
    <property type="component" value="Unplaced"/>
</dbReference>
<feature type="chain" id="PRO_5044647508" evidence="5">
    <location>
        <begin position="22"/>
        <end position="286"/>
    </location>
</feature>
<keyword evidence="3" id="KW-0677">Repeat</keyword>
<dbReference type="SMART" id="SM00082">
    <property type="entry name" value="LRRCT"/>
    <property type="match status" value="1"/>
</dbReference>
<evidence type="ECO:0000256" key="1">
    <source>
        <dbReference type="ARBA" id="ARBA00022614"/>
    </source>
</evidence>
<dbReference type="RefSeq" id="XP_019618286.1">
    <property type="nucleotide sequence ID" value="XM_019762727.1"/>
</dbReference>
<keyword evidence="7" id="KW-1185">Reference proteome</keyword>
<keyword evidence="2 5" id="KW-0732">Signal</keyword>
<dbReference type="Gene3D" id="3.80.10.10">
    <property type="entry name" value="Ribonuclease Inhibitor"/>
    <property type="match status" value="1"/>
</dbReference>
<dbReference type="GO" id="GO:0005886">
    <property type="term" value="C:plasma membrane"/>
    <property type="evidence" value="ECO:0007669"/>
    <property type="project" value="TreeGrafter"/>
</dbReference>
<evidence type="ECO:0000313" key="13">
    <source>
        <dbReference type="RefSeq" id="XP_019618291.1"/>
    </source>
</evidence>
<dbReference type="SUPFAM" id="SSF52058">
    <property type="entry name" value="L domain-like"/>
    <property type="match status" value="1"/>
</dbReference>
<dbReference type="PANTHER" id="PTHR24369:SF211">
    <property type="entry name" value="LEUCINE-RICH REPEAT-CONTAINING PROTEIN 15-LIKE"/>
    <property type="match status" value="1"/>
</dbReference>
<dbReference type="RefSeq" id="XP_019618288.1">
    <property type="nucleotide sequence ID" value="XM_019762729.1"/>
</dbReference>
<reference evidence="8 9" key="1">
    <citation type="submission" date="2025-04" db="UniProtKB">
        <authorList>
            <consortium name="RefSeq"/>
        </authorList>
    </citation>
    <scope>IDENTIFICATION</scope>
    <source>
        <tissue evidence="8 9">Gonad</tissue>
    </source>
</reference>
<name>A0A6P4XNP4_BRABE</name>
<evidence type="ECO:0000259" key="6">
    <source>
        <dbReference type="SMART" id="SM00082"/>
    </source>
</evidence>
<sequence>MGERKVFLVFILLLVPDPLFAQVDNPQCPKLCDCVDSHGEMTVTCGGEGLSQIPTDIPTSTIWLVLKYNNLAKIGSHDFKGLKQLKGIDLSHNKIKKISRGALRHLVHLDNIDLSDNALQTLSEETFAAPLAAAKQDGRRFFVFLANNPWRCDCHLKWLAEKYANDTIVYSERLVSCDSPANLNGSYVSDVPLSDFKCDPEVTFVESEQGNDATTPKTDPRVKTGSLKPLSKGATITTICVVAFAVLAVLFIMVRIGREYTTGRQDTGSEIETRPMILTDTREVYM</sequence>
<keyword evidence="4" id="KW-1133">Transmembrane helix</keyword>
<accession>A0A6P4XNP4</accession>
<evidence type="ECO:0000256" key="2">
    <source>
        <dbReference type="ARBA" id="ARBA00022729"/>
    </source>
</evidence>
<dbReference type="RefSeq" id="XP_019618289.1">
    <property type="nucleotide sequence ID" value="XM_019762730.1"/>
</dbReference>
<evidence type="ECO:0000313" key="12">
    <source>
        <dbReference type="RefSeq" id="XP_019618290.1"/>
    </source>
</evidence>
<dbReference type="PANTHER" id="PTHR24369">
    <property type="entry name" value="ANTIGEN BSP, PUTATIVE-RELATED"/>
    <property type="match status" value="1"/>
</dbReference>
<dbReference type="KEGG" id="bbel:109465443"/>
<feature type="signal peptide" evidence="5">
    <location>
        <begin position="1"/>
        <end position="21"/>
    </location>
</feature>
<evidence type="ECO:0000313" key="8">
    <source>
        <dbReference type="RefSeq" id="XP_019618286.1"/>
    </source>
</evidence>
<keyword evidence="1" id="KW-0433">Leucine-rich repeat</keyword>
<dbReference type="InterPro" id="IPR000483">
    <property type="entry name" value="Cys-rich_flank_reg_C"/>
</dbReference>
<organism evidence="7 12">
    <name type="scientific">Branchiostoma belcheri</name>
    <name type="common">Amphioxus</name>
    <dbReference type="NCBI Taxonomy" id="7741"/>
    <lineage>
        <taxon>Eukaryota</taxon>
        <taxon>Metazoa</taxon>
        <taxon>Chordata</taxon>
        <taxon>Cephalochordata</taxon>
        <taxon>Leptocardii</taxon>
        <taxon>Amphioxiformes</taxon>
        <taxon>Branchiostomatidae</taxon>
        <taxon>Branchiostoma</taxon>
    </lineage>
</organism>
<protein>
    <submittedName>
        <fullName evidence="8 9">Slit homolog 3 protein-like</fullName>
    </submittedName>
</protein>
<dbReference type="RefSeq" id="XP_019618291.1">
    <property type="nucleotide sequence ID" value="XM_019762732.1"/>
</dbReference>
<dbReference type="InterPro" id="IPR003591">
    <property type="entry name" value="Leu-rich_rpt_typical-subtyp"/>
</dbReference>
<feature type="transmembrane region" description="Helical" evidence="4">
    <location>
        <begin position="233"/>
        <end position="254"/>
    </location>
</feature>
<evidence type="ECO:0000313" key="9">
    <source>
        <dbReference type="RefSeq" id="XP_019618287.1"/>
    </source>
</evidence>
<dbReference type="InterPro" id="IPR001611">
    <property type="entry name" value="Leu-rich_rpt"/>
</dbReference>
<keyword evidence="4" id="KW-0472">Membrane</keyword>
<evidence type="ECO:0000313" key="7">
    <source>
        <dbReference type="Proteomes" id="UP000515135"/>
    </source>
</evidence>
<dbReference type="InterPro" id="IPR050541">
    <property type="entry name" value="LRR_TM_domain-containing"/>
</dbReference>
<proteinExistence type="predicted"/>
<keyword evidence="4" id="KW-0812">Transmembrane</keyword>
<evidence type="ECO:0000256" key="3">
    <source>
        <dbReference type="ARBA" id="ARBA00022737"/>
    </source>
</evidence>